<comment type="caution">
    <text evidence="1">The sequence shown here is derived from an EMBL/GenBank/DDBJ whole genome shotgun (WGS) entry which is preliminary data.</text>
</comment>
<organism evidence="1 2">
    <name type="scientific">Alkalicoccobacillus plakortidis</name>
    <dbReference type="NCBI Taxonomy" id="444060"/>
    <lineage>
        <taxon>Bacteria</taxon>
        <taxon>Bacillati</taxon>
        <taxon>Bacillota</taxon>
        <taxon>Bacilli</taxon>
        <taxon>Bacillales</taxon>
        <taxon>Bacillaceae</taxon>
        <taxon>Alkalicoccobacillus</taxon>
    </lineage>
</organism>
<sequence length="122" mass="14432">MHNIIIQQNLEIHGCRSSIYKQEGFERHLQEATYLYEGMEPNQVFPYWSVWFEELVQEEVTTLETNIKANVEQNAVRFIVGELDFDTDWDSYVTGLESLGIDRYVEIMQKAYDQYLVNVNVN</sequence>
<proteinExistence type="predicted"/>
<dbReference type="EMBL" id="JAMQJY010000001">
    <property type="protein sequence ID" value="MCM2674474.1"/>
    <property type="molecule type" value="Genomic_DNA"/>
</dbReference>
<reference evidence="1" key="1">
    <citation type="submission" date="2022-06" db="EMBL/GenBank/DDBJ databases">
        <title>Alkalicoccobacillus porphyridii sp. nov., isolated from a marine red alga, Porphyridium purpureum and reclassification of Shouchella plakortidis and Shouchella gibsonii as Alkalicoccobacillus plakortidis comb. nov. and Alkalicoccobacillus gibsonii comb. nov.</title>
        <authorList>
            <person name="Kim K.H."/>
            <person name="Lee J.K."/>
            <person name="Han D.M."/>
            <person name="Baek J.H."/>
            <person name="Jeon C.O."/>
        </authorList>
    </citation>
    <scope>NUCLEOTIDE SEQUENCE</scope>
    <source>
        <strain evidence="1">DSM 19153</strain>
    </source>
</reference>
<dbReference type="Gene3D" id="3.40.190.10">
    <property type="entry name" value="Periplasmic binding protein-like II"/>
    <property type="match status" value="1"/>
</dbReference>
<name>A0ABT0XGY3_9BACI</name>
<dbReference type="Proteomes" id="UP001203665">
    <property type="component" value="Unassembled WGS sequence"/>
</dbReference>
<protein>
    <submittedName>
        <fullName evidence="1">Uncharacterized protein</fullName>
    </submittedName>
</protein>
<gene>
    <name evidence="1" type="ORF">NDM98_02395</name>
</gene>
<dbReference type="RefSeq" id="WP_251604268.1">
    <property type="nucleotide sequence ID" value="NZ_JAMQJY010000001.1"/>
</dbReference>
<evidence type="ECO:0000313" key="2">
    <source>
        <dbReference type="Proteomes" id="UP001203665"/>
    </source>
</evidence>
<evidence type="ECO:0000313" key="1">
    <source>
        <dbReference type="EMBL" id="MCM2674474.1"/>
    </source>
</evidence>
<dbReference type="SUPFAM" id="SSF53850">
    <property type="entry name" value="Periplasmic binding protein-like II"/>
    <property type="match status" value="1"/>
</dbReference>
<keyword evidence="2" id="KW-1185">Reference proteome</keyword>
<accession>A0ABT0XGY3</accession>